<protein>
    <submittedName>
        <fullName evidence="1">Uncharacterized protein</fullName>
    </submittedName>
</protein>
<dbReference type="GO" id="GO:0005789">
    <property type="term" value="C:endoplasmic reticulum membrane"/>
    <property type="evidence" value="ECO:0007669"/>
    <property type="project" value="TreeGrafter"/>
</dbReference>
<keyword evidence="3" id="KW-1185">Reference proteome</keyword>
<comment type="caution">
    <text evidence="1">The sequence shown here is derived from an EMBL/GenBank/DDBJ whole genome shotgun (WGS) entry which is preliminary data.</text>
</comment>
<reference evidence="2 3" key="2">
    <citation type="journal article" date="2021" name="J. Hered.">
        <title>Feather Gene Expression Elucidates the Developmental Basis of Plumage Iridescence in African Starlings.</title>
        <authorList>
            <person name="Rubenstein D.R."/>
            <person name="Corvelo A."/>
            <person name="MacManes M.D."/>
            <person name="Maia R."/>
            <person name="Narzisi G."/>
            <person name="Rousaki A."/>
            <person name="Vandenabeele P."/>
            <person name="Shawkey M.D."/>
            <person name="Solomon J."/>
        </authorList>
    </citation>
    <scope>NUCLEOTIDE SEQUENCE [LARGE SCALE GENOMIC DNA]</scope>
    <source>
        <strain evidence="2">SS15</strain>
    </source>
</reference>
<evidence type="ECO:0000313" key="3">
    <source>
        <dbReference type="Proteomes" id="UP000618051"/>
    </source>
</evidence>
<reference evidence="2" key="3">
    <citation type="submission" date="2022-01" db="EMBL/GenBank/DDBJ databases">
        <authorList>
            <person name="Rubenstein D.R."/>
        </authorList>
    </citation>
    <scope>NUCLEOTIDE SEQUENCE</scope>
    <source>
        <strain evidence="2">SS15</strain>
        <tissue evidence="2">Liver</tissue>
    </source>
</reference>
<dbReference type="EMBL" id="JADDUC020000017">
    <property type="protein sequence ID" value="KAI1233644.1"/>
    <property type="molecule type" value="Genomic_DNA"/>
</dbReference>
<evidence type="ECO:0000313" key="2">
    <source>
        <dbReference type="EMBL" id="KAI1233644.1"/>
    </source>
</evidence>
<dbReference type="EMBL" id="JADDUC010000248">
    <property type="protein sequence ID" value="KAG0114930.1"/>
    <property type="molecule type" value="Genomic_DNA"/>
</dbReference>
<evidence type="ECO:0000313" key="1">
    <source>
        <dbReference type="EMBL" id="KAG0114930.1"/>
    </source>
</evidence>
<dbReference type="PANTHER" id="PTHR14463">
    <property type="entry name" value="LIPASE MATURATION FACTOR"/>
    <property type="match status" value="1"/>
</dbReference>
<reference evidence="1" key="1">
    <citation type="submission" date="2020-10" db="EMBL/GenBank/DDBJ databases">
        <title>Feather gene expression reveals the developmental basis of iridescence in African starlings.</title>
        <authorList>
            <person name="Rubenstein D.R."/>
        </authorList>
    </citation>
    <scope>NUCLEOTIDE SEQUENCE</scope>
    <source>
        <strain evidence="1">SS15</strain>
        <tissue evidence="1">Liver</tissue>
    </source>
</reference>
<proteinExistence type="predicted"/>
<name>A0A835TQR7_9PASS</name>
<dbReference type="GO" id="GO:0051604">
    <property type="term" value="P:protein maturation"/>
    <property type="evidence" value="ECO:0007669"/>
    <property type="project" value="InterPro"/>
</dbReference>
<dbReference type="InterPro" id="IPR009613">
    <property type="entry name" value="LMF"/>
</dbReference>
<dbReference type="PANTHER" id="PTHR14463:SF10">
    <property type="entry name" value="LIPASE MATURATION FACTOR 1"/>
    <property type="match status" value="1"/>
</dbReference>
<dbReference type="Proteomes" id="UP000618051">
    <property type="component" value="Unassembled WGS sequence"/>
</dbReference>
<organism evidence="1">
    <name type="scientific">Lamprotornis superbus</name>
    <dbReference type="NCBI Taxonomy" id="245042"/>
    <lineage>
        <taxon>Eukaryota</taxon>
        <taxon>Metazoa</taxon>
        <taxon>Chordata</taxon>
        <taxon>Craniata</taxon>
        <taxon>Vertebrata</taxon>
        <taxon>Euteleostomi</taxon>
        <taxon>Archelosauria</taxon>
        <taxon>Archosauria</taxon>
        <taxon>Dinosauria</taxon>
        <taxon>Saurischia</taxon>
        <taxon>Theropoda</taxon>
        <taxon>Coelurosauria</taxon>
        <taxon>Aves</taxon>
        <taxon>Neognathae</taxon>
        <taxon>Neoaves</taxon>
        <taxon>Telluraves</taxon>
        <taxon>Australaves</taxon>
        <taxon>Passeriformes</taxon>
        <taxon>Sturnidae</taxon>
        <taxon>Lamprotornis</taxon>
    </lineage>
</organism>
<sequence>MEWIRGEHFRYKFSQPWGKHASDGKWWIRKRIGPYFPPVNLQGLRKFFEDRNWPYPVKD</sequence>
<dbReference type="OrthoDB" id="434126at2759"/>
<gene>
    <name evidence="2" type="ORF">IHE44_0004082</name>
    <name evidence="1" type="ORF">IHE44_006932</name>
</gene>
<dbReference type="AlphaFoldDB" id="A0A835TQR7"/>
<accession>A0A835TQR7</accession>